<dbReference type="EMBL" id="PDKJ01000001">
    <property type="protein sequence ID" value="RXJ70037.1"/>
    <property type="molecule type" value="Genomic_DNA"/>
</dbReference>
<comment type="caution">
    <text evidence="1">The sequence shown here is derived from an EMBL/GenBank/DDBJ whole genome shotgun (WGS) entry which is preliminary data.</text>
</comment>
<gene>
    <name evidence="1" type="ORF">CRV08_00290</name>
</gene>
<proteinExistence type="predicted"/>
<protein>
    <recommendedName>
        <fullName evidence="3">Redoxin domain-containing protein</fullName>
    </recommendedName>
</protein>
<dbReference type="Proteomes" id="UP000290172">
    <property type="component" value="Unassembled WGS sequence"/>
</dbReference>
<evidence type="ECO:0000313" key="2">
    <source>
        <dbReference type="Proteomes" id="UP000290172"/>
    </source>
</evidence>
<evidence type="ECO:0000313" key="1">
    <source>
        <dbReference type="EMBL" id="RXJ70037.1"/>
    </source>
</evidence>
<sequence>MSNILKIVFLGLVGFSLLVFFTADKPKQIVASENVVNIIKYDSLPSTFELVGKNDLVKKENLFEKNKKYLIVVGSHDSLAVVKELPNLFKLDIAYVMVANISAAPWFVKKMFIPGKLEELNENSKTPMIYDFNGDMVNSLKVNDTSKTKFFAFLLTDVGTISKIYDGEVKNGAIDGSMSKEEIISTLKPLVESLNNN</sequence>
<accession>A0A4Q0YHC6</accession>
<reference evidence="1 2" key="1">
    <citation type="submission" date="2017-10" db="EMBL/GenBank/DDBJ databases">
        <title>Genomics of the genus Arcobacter.</title>
        <authorList>
            <person name="Perez-Cataluna A."/>
            <person name="Figueras M.J."/>
        </authorList>
    </citation>
    <scope>NUCLEOTIDE SEQUENCE [LARGE SCALE GENOMIC DNA]</scope>
    <source>
        <strain evidence="1 2">CECT 8993</strain>
    </source>
</reference>
<evidence type="ECO:0008006" key="3">
    <source>
        <dbReference type="Google" id="ProtNLM"/>
    </source>
</evidence>
<dbReference type="AlphaFoldDB" id="A0A4Q0YHC6"/>
<name>A0A4Q0YHC6_9BACT</name>
<organism evidence="1 2">
    <name type="scientific">Halarcobacter ebronensis</name>
    <dbReference type="NCBI Taxonomy" id="1462615"/>
    <lineage>
        <taxon>Bacteria</taxon>
        <taxon>Pseudomonadati</taxon>
        <taxon>Campylobacterota</taxon>
        <taxon>Epsilonproteobacteria</taxon>
        <taxon>Campylobacterales</taxon>
        <taxon>Arcobacteraceae</taxon>
        <taxon>Halarcobacter</taxon>
    </lineage>
</organism>
<dbReference type="RefSeq" id="WP_128977880.1">
    <property type="nucleotide sequence ID" value="NZ_PDKJ01000001.1"/>
</dbReference>